<sequence>MQKGYVFCKQCNHFNDWRRHFSISTPVLGLLVALVSVLGINANNVLQALDPNRANFLIGGQLIDADRFRMTVTNTGGELGFIGDRLACEPKLEGGNSLSFRASTATGVAAGEQVELIFEPNSTYYIKFLIALEDGDFQPTQPEDGYGFRSISEDLGGPWTCSIHAYDRHGPVSVSLSGNELGLTMRNGRISGSL</sequence>
<proteinExistence type="predicted"/>
<keyword evidence="1" id="KW-1133">Transmembrane helix</keyword>
<keyword evidence="2" id="KW-0614">Plasmid</keyword>
<gene>
    <name evidence="2" type="ORF">DA792_02240</name>
</gene>
<accession>A0A2R4LYU8</accession>
<dbReference type="AlphaFoldDB" id="A0A2R4LYU8"/>
<keyword evidence="1" id="KW-0472">Membrane</keyword>
<evidence type="ECO:0000256" key="1">
    <source>
        <dbReference type="SAM" id="Phobius"/>
    </source>
</evidence>
<dbReference type="Proteomes" id="UP000241447">
    <property type="component" value="Plasmid pCBLh4b"/>
</dbReference>
<organism evidence="2 3">
    <name type="scientific">Celeribacter baekdonensis</name>
    <dbReference type="NCBI Taxonomy" id="875171"/>
    <lineage>
        <taxon>Bacteria</taxon>
        <taxon>Pseudomonadati</taxon>
        <taxon>Pseudomonadota</taxon>
        <taxon>Alphaproteobacteria</taxon>
        <taxon>Rhodobacterales</taxon>
        <taxon>Roseobacteraceae</taxon>
        <taxon>Celeribacter</taxon>
    </lineage>
</organism>
<keyword evidence="1" id="KW-0812">Transmembrane</keyword>
<geneLocation type="plasmid" evidence="3">
    <name>pcblh4b</name>
</geneLocation>
<dbReference type="EMBL" id="CP028473">
    <property type="protein sequence ID" value="AVW90032.1"/>
    <property type="molecule type" value="Genomic_DNA"/>
</dbReference>
<reference evidence="2 3" key="1">
    <citation type="submission" date="2018-03" db="EMBL/GenBank/DDBJ databases">
        <title>The Complete Genome of Celeribacter baekdonensis strain LH4, a Thiosulfate-Oxidizing Alphaproteobacterium Isolated from Gulf of Mexico Continental Slope Sediments.</title>
        <authorList>
            <person name="Flood B.E."/>
            <person name="Bailey J.V."/>
            <person name="Leprich D."/>
        </authorList>
    </citation>
    <scope>NUCLEOTIDE SEQUENCE [LARGE SCALE GENOMIC DNA]</scope>
    <source>
        <strain evidence="2 3">LH4</strain>
        <plasmid evidence="3">Plasmid pcblh4b</plasmid>
    </source>
</reference>
<feature type="transmembrane region" description="Helical" evidence="1">
    <location>
        <begin position="21"/>
        <end position="40"/>
    </location>
</feature>
<protein>
    <submittedName>
        <fullName evidence="2">Uncharacterized protein</fullName>
    </submittedName>
</protein>
<evidence type="ECO:0000313" key="2">
    <source>
        <dbReference type="EMBL" id="AVW90032.1"/>
    </source>
</evidence>
<dbReference type="KEGG" id="cbak:DA792_02240"/>
<name>A0A2R4LYU8_9RHOB</name>
<evidence type="ECO:0000313" key="3">
    <source>
        <dbReference type="Proteomes" id="UP000241447"/>
    </source>
</evidence>